<proteinExistence type="predicted"/>
<evidence type="ECO:0000313" key="3">
    <source>
        <dbReference type="EMBL" id="RIB05742.1"/>
    </source>
</evidence>
<dbReference type="PIRSF" id="PIRSF000654">
    <property type="entry name" value="Integrin-linked_kinase"/>
    <property type="match status" value="1"/>
</dbReference>
<comment type="caution">
    <text evidence="3">The sequence shown here is derived from an EMBL/GenBank/DDBJ whole genome shotgun (WGS) entry which is preliminary data.</text>
</comment>
<dbReference type="GO" id="GO:0005524">
    <property type="term" value="F:ATP binding"/>
    <property type="evidence" value="ECO:0007669"/>
    <property type="project" value="UniProtKB-UniRule"/>
</dbReference>
<dbReference type="InterPro" id="IPR051681">
    <property type="entry name" value="Ser/Thr_Kinases-Pseudokinases"/>
</dbReference>
<dbReference type="AlphaFoldDB" id="A0A397U636"/>
<evidence type="ECO:0000259" key="2">
    <source>
        <dbReference type="PROSITE" id="PS50011"/>
    </source>
</evidence>
<keyword evidence="3" id="KW-0418">Kinase</keyword>
<sequence>HEDKFDWIPFDRLTNIKKIGEGGFSTVFSAILDKRILVALKTLFDSNKTSDFFKEIEIYLNVQNVDSLKIYGLTQKIETNEYMMVFQYADIGNLRKFLKENSLITTWEIRLSILENVSKFLEIFHEHGYVHADFHSGNILVKRQHYKSYISDLGLSRKDDDNTSKNEIYGVMPYVAPEVLLGQQQFTQAADIYGFGVVMAEITGRNLFDGIPFNTDLAIKICNGFRPEFAPGTPDCYIKLAKQCMNSDPQNRP</sequence>
<keyword evidence="1" id="KW-0547">Nucleotide-binding</keyword>
<feature type="domain" description="Protein kinase" evidence="2">
    <location>
        <begin position="13"/>
        <end position="253"/>
    </location>
</feature>
<dbReference type="EMBL" id="QKWP01001928">
    <property type="protein sequence ID" value="RIB05742.1"/>
    <property type="molecule type" value="Genomic_DNA"/>
</dbReference>
<feature type="non-terminal residue" evidence="3">
    <location>
        <position position="253"/>
    </location>
</feature>
<gene>
    <name evidence="3" type="ORF">C2G38_1915228</name>
</gene>
<dbReference type="InterPro" id="IPR000719">
    <property type="entry name" value="Prot_kinase_dom"/>
</dbReference>
<dbReference type="InterPro" id="IPR001245">
    <property type="entry name" value="Ser-Thr/Tyr_kinase_cat_dom"/>
</dbReference>
<accession>A0A397U636</accession>
<dbReference type="PROSITE" id="PS50011">
    <property type="entry name" value="PROTEIN_KINASE_DOM"/>
    <property type="match status" value="1"/>
</dbReference>
<evidence type="ECO:0000313" key="4">
    <source>
        <dbReference type="Proteomes" id="UP000266673"/>
    </source>
</evidence>
<dbReference type="Gene3D" id="1.10.510.10">
    <property type="entry name" value="Transferase(Phosphotransferase) domain 1"/>
    <property type="match status" value="1"/>
</dbReference>
<feature type="non-terminal residue" evidence="3">
    <location>
        <position position="1"/>
    </location>
</feature>
<keyword evidence="3" id="KW-0808">Transferase</keyword>
<name>A0A397U636_9GLOM</name>
<dbReference type="PROSITE" id="PS00107">
    <property type="entry name" value="PROTEIN_KINASE_ATP"/>
    <property type="match status" value="1"/>
</dbReference>
<dbReference type="Proteomes" id="UP000266673">
    <property type="component" value="Unassembled WGS sequence"/>
</dbReference>
<organism evidence="3 4">
    <name type="scientific">Gigaspora rosea</name>
    <dbReference type="NCBI Taxonomy" id="44941"/>
    <lineage>
        <taxon>Eukaryota</taxon>
        <taxon>Fungi</taxon>
        <taxon>Fungi incertae sedis</taxon>
        <taxon>Mucoromycota</taxon>
        <taxon>Glomeromycotina</taxon>
        <taxon>Glomeromycetes</taxon>
        <taxon>Diversisporales</taxon>
        <taxon>Gigasporaceae</taxon>
        <taxon>Gigaspora</taxon>
    </lineage>
</organism>
<keyword evidence="4" id="KW-1185">Reference proteome</keyword>
<reference evidence="3 4" key="1">
    <citation type="submission" date="2018-06" db="EMBL/GenBank/DDBJ databases">
        <title>Comparative genomics reveals the genomic features of Rhizophagus irregularis, R. cerebriforme, R. diaphanum and Gigaspora rosea, and their symbiotic lifestyle signature.</title>
        <authorList>
            <person name="Morin E."/>
            <person name="San Clemente H."/>
            <person name="Chen E.C.H."/>
            <person name="De La Providencia I."/>
            <person name="Hainaut M."/>
            <person name="Kuo A."/>
            <person name="Kohler A."/>
            <person name="Murat C."/>
            <person name="Tang N."/>
            <person name="Roy S."/>
            <person name="Loubradou J."/>
            <person name="Henrissat B."/>
            <person name="Grigoriev I.V."/>
            <person name="Corradi N."/>
            <person name="Roux C."/>
            <person name="Martin F.M."/>
        </authorList>
    </citation>
    <scope>NUCLEOTIDE SEQUENCE [LARGE SCALE GENOMIC DNA]</scope>
    <source>
        <strain evidence="3 4">DAOM 194757</strain>
    </source>
</reference>
<dbReference type="GO" id="GO:0004674">
    <property type="term" value="F:protein serine/threonine kinase activity"/>
    <property type="evidence" value="ECO:0007669"/>
    <property type="project" value="TreeGrafter"/>
</dbReference>
<dbReference type="SUPFAM" id="SSF56112">
    <property type="entry name" value="Protein kinase-like (PK-like)"/>
    <property type="match status" value="1"/>
</dbReference>
<dbReference type="Pfam" id="PF07714">
    <property type="entry name" value="PK_Tyr_Ser-Thr"/>
    <property type="match status" value="1"/>
</dbReference>
<keyword evidence="1" id="KW-0067">ATP-binding</keyword>
<feature type="binding site" evidence="1">
    <location>
        <position position="41"/>
    </location>
    <ligand>
        <name>ATP</name>
        <dbReference type="ChEBI" id="CHEBI:30616"/>
    </ligand>
</feature>
<dbReference type="OrthoDB" id="2441719at2759"/>
<protein>
    <submittedName>
        <fullName evidence="3">Kinase-like domain-containing protein</fullName>
    </submittedName>
</protein>
<dbReference type="InterPro" id="IPR017441">
    <property type="entry name" value="Protein_kinase_ATP_BS"/>
</dbReference>
<dbReference type="PANTHER" id="PTHR44329:SF289">
    <property type="entry name" value="SERINE_THREONINE-PROTEIN KINASE VIK"/>
    <property type="match status" value="1"/>
</dbReference>
<dbReference type="PANTHER" id="PTHR44329">
    <property type="entry name" value="SERINE/THREONINE-PROTEIN KINASE TNNI3K-RELATED"/>
    <property type="match status" value="1"/>
</dbReference>
<dbReference type="InterPro" id="IPR011009">
    <property type="entry name" value="Kinase-like_dom_sf"/>
</dbReference>
<evidence type="ECO:0000256" key="1">
    <source>
        <dbReference type="PROSITE-ProRule" id="PRU10141"/>
    </source>
</evidence>